<dbReference type="InterPro" id="IPR016181">
    <property type="entry name" value="Acyl_CoA_acyltransferase"/>
</dbReference>
<keyword evidence="3" id="KW-1185">Reference proteome</keyword>
<dbReference type="GO" id="GO:0016747">
    <property type="term" value="F:acyltransferase activity, transferring groups other than amino-acyl groups"/>
    <property type="evidence" value="ECO:0007669"/>
    <property type="project" value="InterPro"/>
</dbReference>
<proteinExistence type="predicted"/>
<dbReference type="Pfam" id="PF13508">
    <property type="entry name" value="Acetyltransf_7"/>
    <property type="match status" value="1"/>
</dbReference>
<dbReference type="Proteomes" id="UP001278766">
    <property type="component" value="Unassembled WGS sequence"/>
</dbReference>
<dbReference type="EMBL" id="JAUEPN010000008">
    <property type="protein sequence ID" value="KAK3291874.1"/>
    <property type="molecule type" value="Genomic_DNA"/>
</dbReference>
<gene>
    <name evidence="2" type="ORF">B0H64DRAFT_242167</name>
</gene>
<dbReference type="Gene3D" id="3.40.630.30">
    <property type="match status" value="1"/>
</dbReference>
<evidence type="ECO:0000259" key="1">
    <source>
        <dbReference type="PROSITE" id="PS51186"/>
    </source>
</evidence>
<sequence length="233" mass="26213">MVMAMSPSDYLSAFVIAPVFITDVDHLARTVDAPASESGPLFRLMFPRRPGAEFSEQQNDEIIRWHADGIKDAIMDGRTQLRKICHNDGTVVGLAGWVVERGPEAEADSYKSRNAGNEREKEDWLPGVLDVSPWLEVSSVLREERHRVIGHLANVCRITIMSISPDYQRHGLGSMLMRRICEDIDRHDRYGYVLASPAGVKLYSKFGFEAVGQVDTLHGPIISMLRQRTIMPH</sequence>
<protein>
    <recommendedName>
        <fullName evidence="1">N-acetyltransferase domain-containing protein</fullName>
    </recommendedName>
</protein>
<dbReference type="PROSITE" id="PS51186">
    <property type="entry name" value="GNAT"/>
    <property type="match status" value="1"/>
</dbReference>
<dbReference type="CDD" id="cd04301">
    <property type="entry name" value="NAT_SF"/>
    <property type="match status" value="1"/>
</dbReference>
<evidence type="ECO:0000313" key="3">
    <source>
        <dbReference type="Proteomes" id="UP001278766"/>
    </source>
</evidence>
<comment type="caution">
    <text evidence="2">The sequence shown here is derived from an EMBL/GenBank/DDBJ whole genome shotgun (WGS) entry which is preliminary data.</text>
</comment>
<dbReference type="PANTHER" id="PTHR42791:SF17">
    <property type="entry name" value="ACETYLTRANSFERASE, GNAT FAMILY FAMILY (AFU_ORTHOLOGUE AFUA_8G05690)"/>
    <property type="match status" value="1"/>
</dbReference>
<organism evidence="2 3">
    <name type="scientific">Chaetomium fimeti</name>
    <dbReference type="NCBI Taxonomy" id="1854472"/>
    <lineage>
        <taxon>Eukaryota</taxon>
        <taxon>Fungi</taxon>
        <taxon>Dikarya</taxon>
        <taxon>Ascomycota</taxon>
        <taxon>Pezizomycotina</taxon>
        <taxon>Sordariomycetes</taxon>
        <taxon>Sordariomycetidae</taxon>
        <taxon>Sordariales</taxon>
        <taxon>Chaetomiaceae</taxon>
        <taxon>Chaetomium</taxon>
    </lineage>
</organism>
<dbReference type="InterPro" id="IPR052523">
    <property type="entry name" value="Trichothecene_AcTrans"/>
</dbReference>
<name>A0AAE0LP62_9PEZI</name>
<feature type="domain" description="N-acetyltransferase" evidence="1">
    <location>
        <begin position="96"/>
        <end position="229"/>
    </location>
</feature>
<evidence type="ECO:0000313" key="2">
    <source>
        <dbReference type="EMBL" id="KAK3291874.1"/>
    </source>
</evidence>
<reference evidence="2" key="1">
    <citation type="journal article" date="2023" name="Mol. Phylogenet. Evol.">
        <title>Genome-scale phylogeny and comparative genomics of the fungal order Sordariales.</title>
        <authorList>
            <person name="Hensen N."/>
            <person name="Bonometti L."/>
            <person name="Westerberg I."/>
            <person name="Brannstrom I.O."/>
            <person name="Guillou S."/>
            <person name="Cros-Aarteil S."/>
            <person name="Calhoun S."/>
            <person name="Haridas S."/>
            <person name="Kuo A."/>
            <person name="Mondo S."/>
            <person name="Pangilinan J."/>
            <person name="Riley R."/>
            <person name="LaButti K."/>
            <person name="Andreopoulos B."/>
            <person name="Lipzen A."/>
            <person name="Chen C."/>
            <person name="Yan M."/>
            <person name="Daum C."/>
            <person name="Ng V."/>
            <person name="Clum A."/>
            <person name="Steindorff A."/>
            <person name="Ohm R.A."/>
            <person name="Martin F."/>
            <person name="Silar P."/>
            <person name="Natvig D.O."/>
            <person name="Lalanne C."/>
            <person name="Gautier V."/>
            <person name="Ament-Velasquez S.L."/>
            <person name="Kruys A."/>
            <person name="Hutchinson M.I."/>
            <person name="Powell A.J."/>
            <person name="Barry K."/>
            <person name="Miller A.N."/>
            <person name="Grigoriev I.V."/>
            <person name="Debuchy R."/>
            <person name="Gladieux P."/>
            <person name="Hiltunen Thoren M."/>
            <person name="Johannesson H."/>
        </authorList>
    </citation>
    <scope>NUCLEOTIDE SEQUENCE</scope>
    <source>
        <strain evidence="2">CBS 168.71</strain>
    </source>
</reference>
<dbReference type="AlphaFoldDB" id="A0AAE0LP62"/>
<dbReference type="RefSeq" id="XP_062655388.1">
    <property type="nucleotide sequence ID" value="XM_062799859.1"/>
</dbReference>
<reference evidence="2" key="2">
    <citation type="submission" date="2023-06" db="EMBL/GenBank/DDBJ databases">
        <authorList>
            <consortium name="Lawrence Berkeley National Laboratory"/>
            <person name="Haridas S."/>
            <person name="Hensen N."/>
            <person name="Bonometti L."/>
            <person name="Westerberg I."/>
            <person name="Brannstrom I.O."/>
            <person name="Guillou S."/>
            <person name="Cros-Aarteil S."/>
            <person name="Calhoun S."/>
            <person name="Kuo A."/>
            <person name="Mondo S."/>
            <person name="Pangilinan J."/>
            <person name="Riley R."/>
            <person name="Labutti K."/>
            <person name="Andreopoulos B."/>
            <person name="Lipzen A."/>
            <person name="Chen C."/>
            <person name="Yanf M."/>
            <person name="Daum C."/>
            <person name="Ng V."/>
            <person name="Clum A."/>
            <person name="Steindorff A."/>
            <person name="Ohm R."/>
            <person name="Martin F."/>
            <person name="Silar P."/>
            <person name="Natvig D."/>
            <person name="Lalanne C."/>
            <person name="Gautier V."/>
            <person name="Ament-Velasquez S.L."/>
            <person name="Kruys A."/>
            <person name="Hutchinson M.I."/>
            <person name="Powell A.J."/>
            <person name="Barry K."/>
            <person name="Miller A.N."/>
            <person name="Grigoriev I.V."/>
            <person name="Debuchy R."/>
            <person name="Gladieux P."/>
            <person name="Thoren M.H."/>
            <person name="Johannesson H."/>
        </authorList>
    </citation>
    <scope>NUCLEOTIDE SEQUENCE</scope>
    <source>
        <strain evidence="2">CBS 168.71</strain>
    </source>
</reference>
<dbReference type="GeneID" id="87836807"/>
<dbReference type="PANTHER" id="PTHR42791">
    <property type="entry name" value="GNAT FAMILY ACETYLTRANSFERASE"/>
    <property type="match status" value="1"/>
</dbReference>
<accession>A0AAE0LP62</accession>
<dbReference type="InterPro" id="IPR000182">
    <property type="entry name" value="GNAT_dom"/>
</dbReference>
<dbReference type="SUPFAM" id="SSF55729">
    <property type="entry name" value="Acyl-CoA N-acyltransferases (Nat)"/>
    <property type="match status" value="1"/>
</dbReference>